<evidence type="ECO:0000313" key="2">
    <source>
        <dbReference type="Proteomes" id="UP000821845"/>
    </source>
</evidence>
<gene>
    <name evidence="1" type="ORF">HPB50_026750</name>
</gene>
<evidence type="ECO:0000313" key="1">
    <source>
        <dbReference type="EMBL" id="KAH6927084.1"/>
    </source>
</evidence>
<dbReference type="EMBL" id="CM023487">
    <property type="protein sequence ID" value="KAH6927084.1"/>
    <property type="molecule type" value="Genomic_DNA"/>
</dbReference>
<keyword evidence="2" id="KW-1185">Reference proteome</keyword>
<comment type="caution">
    <text evidence="1">The sequence shown here is derived from an EMBL/GenBank/DDBJ whole genome shotgun (WGS) entry which is preliminary data.</text>
</comment>
<name>A0ACB7S2Q6_HYAAI</name>
<dbReference type="Proteomes" id="UP000821845">
    <property type="component" value="Chromosome 7"/>
</dbReference>
<sequence length="72" mass="7907">MAESEGGEMAAAQDPADEQWVLMQRDGDAVTEVSLKEQDGDTREVPKRKAFGMRLCATRVLRTWKSSCGGFA</sequence>
<reference evidence="1" key="1">
    <citation type="submission" date="2020-05" db="EMBL/GenBank/DDBJ databases">
        <title>Large-scale comparative analyses of tick genomes elucidate their genetic diversity and vector capacities.</title>
        <authorList>
            <person name="Jia N."/>
            <person name="Wang J."/>
            <person name="Shi W."/>
            <person name="Du L."/>
            <person name="Sun Y."/>
            <person name="Zhan W."/>
            <person name="Jiang J."/>
            <person name="Wang Q."/>
            <person name="Zhang B."/>
            <person name="Ji P."/>
            <person name="Sakyi L.B."/>
            <person name="Cui X."/>
            <person name="Yuan T."/>
            <person name="Jiang B."/>
            <person name="Yang W."/>
            <person name="Lam T.T.-Y."/>
            <person name="Chang Q."/>
            <person name="Ding S."/>
            <person name="Wang X."/>
            <person name="Zhu J."/>
            <person name="Ruan X."/>
            <person name="Zhao L."/>
            <person name="Wei J."/>
            <person name="Que T."/>
            <person name="Du C."/>
            <person name="Cheng J."/>
            <person name="Dai P."/>
            <person name="Han X."/>
            <person name="Huang E."/>
            <person name="Gao Y."/>
            <person name="Liu J."/>
            <person name="Shao H."/>
            <person name="Ye R."/>
            <person name="Li L."/>
            <person name="Wei W."/>
            <person name="Wang X."/>
            <person name="Wang C."/>
            <person name="Yang T."/>
            <person name="Huo Q."/>
            <person name="Li W."/>
            <person name="Guo W."/>
            <person name="Chen H."/>
            <person name="Zhou L."/>
            <person name="Ni X."/>
            <person name="Tian J."/>
            <person name="Zhou Y."/>
            <person name="Sheng Y."/>
            <person name="Liu T."/>
            <person name="Pan Y."/>
            <person name="Xia L."/>
            <person name="Li J."/>
            <person name="Zhao F."/>
            <person name="Cao W."/>
        </authorList>
    </citation>
    <scope>NUCLEOTIDE SEQUENCE</scope>
    <source>
        <strain evidence="1">Hyas-2018</strain>
    </source>
</reference>
<organism evidence="1 2">
    <name type="scientific">Hyalomma asiaticum</name>
    <name type="common">Tick</name>
    <dbReference type="NCBI Taxonomy" id="266040"/>
    <lineage>
        <taxon>Eukaryota</taxon>
        <taxon>Metazoa</taxon>
        <taxon>Ecdysozoa</taxon>
        <taxon>Arthropoda</taxon>
        <taxon>Chelicerata</taxon>
        <taxon>Arachnida</taxon>
        <taxon>Acari</taxon>
        <taxon>Parasitiformes</taxon>
        <taxon>Ixodida</taxon>
        <taxon>Ixodoidea</taxon>
        <taxon>Ixodidae</taxon>
        <taxon>Hyalomminae</taxon>
        <taxon>Hyalomma</taxon>
    </lineage>
</organism>
<protein>
    <submittedName>
        <fullName evidence="1">Uncharacterized protein</fullName>
    </submittedName>
</protein>
<proteinExistence type="predicted"/>
<accession>A0ACB7S2Q6</accession>